<dbReference type="AlphaFoldDB" id="A0A0V1K3K8"/>
<protein>
    <submittedName>
        <fullName evidence="2">Uncharacterized protein</fullName>
    </submittedName>
</protein>
<dbReference type="EMBL" id="JYDV01000020">
    <property type="protein sequence ID" value="KRZ41413.1"/>
    <property type="molecule type" value="Genomic_DNA"/>
</dbReference>
<dbReference type="Proteomes" id="UP000054826">
    <property type="component" value="Unassembled WGS sequence"/>
</dbReference>
<evidence type="ECO:0000313" key="3">
    <source>
        <dbReference type="Proteomes" id="UP000054826"/>
    </source>
</evidence>
<evidence type="ECO:0000313" key="2">
    <source>
        <dbReference type="EMBL" id="KRZ41413.1"/>
    </source>
</evidence>
<reference evidence="2 3" key="1">
    <citation type="submission" date="2015-01" db="EMBL/GenBank/DDBJ databases">
        <title>Evolution of Trichinella species and genotypes.</title>
        <authorList>
            <person name="Korhonen P.K."/>
            <person name="Edoardo P."/>
            <person name="Giuseppe L.R."/>
            <person name="Gasser R.B."/>
        </authorList>
    </citation>
    <scope>NUCLEOTIDE SEQUENCE [LARGE SCALE GENOMIC DNA]</scope>
    <source>
        <strain evidence="2">ISS176</strain>
    </source>
</reference>
<comment type="caution">
    <text evidence="2">The sequence shown here is derived from an EMBL/GenBank/DDBJ whole genome shotgun (WGS) entry which is preliminary data.</text>
</comment>
<sequence>MCNDDPVRPLWKKRNYYRKAYEKAAEFSDCYQPVGHESFKSASKPVGRARPWSGSIANTSISISSVPDASNFTTLATRISRRMEKKTIRGKGQRTGTSGIFEGGD</sequence>
<gene>
    <name evidence="2" type="ORF">T4C_9300</name>
</gene>
<accession>A0A0V1K3K8</accession>
<proteinExistence type="predicted"/>
<organism evidence="2 3">
    <name type="scientific">Trichinella pseudospiralis</name>
    <name type="common">Parasitic roundworm</name>
    <dbReference type="NCBI Taxonomy" id="6337"/>
    <lineage>
        <taxon>Eukaryota</taxon>
        <taxon>Metazoa</taxon>
        <taxon>Ecdysozoa</taxon>
        <taxon>Nematoda</taxon>
        <taxon>Enoplea</taxon>
        <taxon>Dorylaimia</taxon>
        <taxon>Trichinellida</taxon>
        <taxon>Trichinellidae</taxon>
        <taxon>Trichinella</taxon>
    </lineage>
</organism>
<evidence type="ECO:0000256" key="1">
    <source>
        <dbReference type="SAM" id="MobiDB-lite"/>
    </source>
</evidence>
<feature type="region of interest" description="Disordered" evidence="1">
    <location>
        <begin position="83"/>
        <end position="105"/>
    </location>
</feature>
<name>A0A0V1K3K8_TRIPS</name>